<dbReference type="Pfam" id="PF14024">
    <property type="entry name" value="DUF4240"/>
    <property type="match status" value="1"/>
</dbReference>
<evidence type="ECO:0000313" key="3">
    <source>
        <dbReference type="Proteomes" id="UP000027980"/>
    </source>
</evidence>
<dbReference type="KEGG" id="tap:GZ22_15860"/>
<name>A0A075LPA7_9BACI</name>
<feature type="domain" description="DUF4240" evidence="1">
    <location>
        <begin position="1"/>
        <end position="115"/>
    </location>
</feature>
<accession>A0A075LPA7</accession>
<protein>
    <recommendedName>
        <fullName evidence="1">DUF4240 domain-containing protein</fullName>
    </recommendedName>
</protein>
<dbReference type="AlphaFoldDB" id="A0A075LPA7"/>
<dbReference type="EMBL" id="CP008876">
    <property type="protein sequence ID" value="AIF67961.1"/>
    <property type="molecule type" value="Genomic_DNA"/>
</dbReference>
<gene>
    <name evidence="2" type="ORF">GZ22_15860</name>
</gene>
<evidence type="ECO:0000259" key="1">
    <source>
        <dbReference type="Pfam" id="PF14024"/>
    </source>
</evidence>
<organism evidence="2 3">
    <name type="scientific">Terribacillus saccharophilus</name>
    <dbReference type="NCBI Taxonomy" id="361277"/>
    <lineage>
        <taxon>Bacteria</taxon>
        <taxon>Bacillati</taxon>
        <taxon>Bacillota</taxon>
        <taxon>Bacilli</taxon>
        <taxon>Bacillales</taxon>
        <taxon>Bacillaceae</taxon>
        <taxon>Terribacillus</taxon>
    </lineage>
</organism>
<dbReference type="InterPro" id="IPR025334">
    <property type="entry name" value="DUF4240"/>
</dbReference>
<proteinExistence type="predicted"/>
<dbReference type="Proteomes" id="UP000027980">
    <property type="component" value="Chromosome"/>
</dbReference>
<reference evidence="2 3" key="1">
    <citation type="submission" date="2014-07" db="EMBL/GenBank/DDBJ databases">
        <title>Complete genome sequence of a moderately halophilic bacterium Terribacillus aidingensis MP602, isolated from Cryptomeria fortunei in Tianmu mountain in China.</title>
        <authorList>
            <person name="Wang Y."/>
            <person name="Lu P."/>
            <person name="Zhang L."/>
        </authorList>
    </citation>
    <scope>NUCLEOTIDE SEQUENCE [LARGE SCALE GENOMIC DNA]</scope>
    <source>
        <strain evidence="2 3">MP602</strain>
    </source>
</reference>
<sequence length="139" mass="16334">MISKMDWKQGDEWDIADSLVDHLAKKSKGKIKVFEETLAYLLYQLDTKQHAEQIGEHSYKTDNDFFSEDLFLYARCYVVAKGKNVFQRVLQNPLEMPKDKEFEALLSIAEEAYEQKADLSFDYVSEYDYETYSNDKGWA</sequence>
<evidence type="ECO:0000313" key="2">
    <source>
        <dbReference type="EMBL" id="AIF67961.1"/>
    </source>
</evidence>
<dbReference type="HOGENOM" id="CLU_123807_0_0_9"/>